<feature type="compositionally biased region" description="Low complexity" evidence="1">
    <location>
        <begin position="215"/>
        <end position="227"/>
    </location>
</feature>
<comment type="caution">
    <text evidence="2">The sequence shown here is derived from an EMBL/GenBank/DDBJ whole genome shotgun (WGS) entry which is preliminary data.</text>
</comment>
<feature type="region of interest" description="Disordered" evidence="1">
    <location>
        <begin position="1"/>
        <end position="133"/>
    </location>
</feature>
<feature type="compositionally biased region" description="Polar residues" evidence="1">
    <location>
        <begin position="1137"/>
        <end position="1172"/>
    </location>
</feature>
<dbReference type="EMBL" id="JAWZYT010001035">
    <property type="protein sequence ID" value="KAK4316258.1"/>
    <property type="molecule type" value="Genomic_DNA"/>
</dbReference>
<protein>
    <submittedName>
        <fullName evidence="2">Uncharacterized protein</fullName>
    </submittedName>
</protein>
<feature type="region of interest" description="Disordered" evidence="1">
    <location>
        <begin position="190"/>
        <end position="274"/>
    </location>
</feature>
<feature type="compositionally biased region" description="Low complexity" evidence="1">
    <location>
        <begin position="256"/>
        <end position="268"/>
    </location>
</feature>
<feature type="region of interest" description="Disordered" evidence="1">
    <location>
        <begin position="470"/>
        <end position="502"/>
    </location>
</feature>
<feature type="compositionally biased region" description="Low complexity" evidence="1">
    <location>
        <begin position="879"/>
        <end position="888"/>
    </location>
</feature>
<proteinExistence type="predicted"/>
<reference evidence="2" key="1">
    <citation type="submission" date="2023-11" db="EMBL/GenBank/DDBJ databases">
        <title>Genome assemblies of two species of porcelain crab, Petrolisthes cinctipes and Petrolisthes manimaculis (Anomura: Porcellanidae).</title>
        <authorList>
            <person name="Angst P."/>
        </authorList>
    </citation>
    <scope>NUCLEOTIDE SEQUENCE</scope>
    <source>
        <strain evidence="2">PB745_02</strain>
        <tissue evidence="2">Gill</tissue>
    </source>
</reference>
<dbReference type="Proteomes" id="UP001292094">
    <property type="component" value="Unassembled WGS sequence"/>
</dbReference>
<feature type="region of interest" description="Disordered" evidence="1">
    <location>
        <begin position="549"/>
        <end position="572"/>
    </location>
</feature>
<feature type="compositionally biased region" description="Basic and acidic residues" evidence="1">
    <location>
        <begin position="779"/>
        <end position="791"/>
    </location>
</feature>
<feature type="region of interest" description="Disordered" evidence="1">
    <location>
        <begin position="1109"/>
        <end position="1128"/>
    </location>
</feature>
<accession>A0AAE1PXJ7</accession>
<name>A0AAE1PXJ7_9EUCA</name>
<feature type="region of interest" description="Disordered" evidence="1">
    <location>
        <begin position="701"/>
        <end position="811"/>
    </location>
</feature>
<feature type="region of interest" description="Disordered" evidence="1">
    <location>
        <begin position="838"/>
        <end position="891"/>
    </location>
</feature>
<feature type="compositionally biased region" description="Acidic residues" evidence="1">
    <location>
        <begin position="604"/>
        <end position="636"/>
    </location>
</feature>
<organism evidence="2 3">
    <name type="scientific">Petrolisthes manimaculis</name>
    <dbReference type="NCBI Taxonomy" id="1843537"/>
    <lineage>
        <taxon>Eukaryota</taxon>
        <taxon>Metazoa</taxon>
        <taxon>Ecdysozoa</taxon>
        <taxon>Arthropoda</taxon>
        <taxon>Crustacea</taxon>
        <taxon>Multicrustacea</taxon>
        <taxon>Malacostraca</taxon>
        <taxon>Eumalacostraca</taxon>
        <taxon>Eucarida</taxon>
        <taxon>Decapoda</taxon>
        <taxon>Pleocyemata</taxon>
        <taxon>Anomura</taxon>
        <taxon>Galatheoidea</taxon>
        <taxon>Porcellanidae</taxon>
        <taxon>Petrolisthes</taxon>
    </lineage>
</organism>
<feature type="compositionally biased region" description="Low complexity" evidence="1">
    <location>
        <begin position="198"/>
        <end position="208"/>
    </location>
</feature>
<keyword evidence="3" id="KW-1185">Reference proteome</keyword>
<feature type="compositionally biased region" description="Low complexity" evidence="1">
    <location>
        <begin position="488"/>
        <end position="502"/>
    </location>
</feature>
<feature type="compositionally biased region" description="Polar residues" evidence="1">
    <location>
        <begin position="800"/>
        <end position="810"/>
    </location>
</feature>
<evidence type="ECO:0000313" key="3">
    <source>
        <dbReference type="Proteomes" id="UP001292094"/>
    </source>
</evidence>
<sequence>MAVFNPMYESLSEVETPSGNPYWRTRDEMNTPGYFFTSSHCQGSARYPSVDSWCEKREEEKEEDEEEEETEEEDEEGEETEEEDEEREETEEEEEEEEEEESDDSGSYTSENQGDYTSDHERQEHSYSSSIIVKDETTHKDYLNVRLGGGRRYVPVQHQQVYPFFSSPSRRLSLLQSLSSLQHVLVKGEDEFDEDTHTPSPAFSHFSTSPPPSSPVTLPSSSSTTYPRFSPPPTTYPRFSLPPTTYPRFSPPPTTYPRFSLPPTTYPRFSPPPTTYPRFSLPPTTYPRFSPPSLPSFSDHFSSSPPSSIYPIFSPAPPPLSTSPSTTTTTMTPLPFSSQRCLEEVMEEEHYATPPNNSHLLYSTRPGTVWKKDPGIECSVGDPDATTTTTTTTATTITTTTSKTTTPRPSSPRRPPPPLFLHSGYHRFPSVNECSFIPPIFPASTNMLTNPPSPSSNLYVSPSSLFDYPSSDLLSPPYPTSPDDRNLTTSTQTTTTTTATDSTYPLNLESFVASDEDTPSKGNMATTDYLSPLYYFSLGNFRERSFLSPLPTLSPEANNESSESRRNGNDYGNLSSWRVKFATVESTGNALCCHWRRKPRGDESDGDDDGDDDDGADDDDDDGADGGDDDGGDDDGCGGGGSGENLVESFVSDATLPGIISFMDNPHHQPRRSNGIQNSFQHHSINNTQRHRSNEWHLDEIESEEDHPSEPYTWEESGSDGGATQDIDWPSDVGTYEDQSERASWSDSGIESNNDPSLSGEAEAEVSLLETEEYNNNEEQDRSWSEDEKSEQSFGRDLSITVSENRVTSRSTEEQRFQEDVARLDLLIHNKNRLKSWPTNYNSLKDSKEARSRSLSSWKSNVNTSRGDFTHRGEDDTSKNTGTKTSTTWDQKCDHPGAEAVLGESLGYAEIVSCPSIAPKSLWSTGTTRGPLRWMTGGGTATRTSPTATQHGYYTVDCKTKHCPTLNPSFITTPKGKAEHLTTTSTTTTTLNTDPNPYSITTLNEGLDYLTNTTATTNTTTLRTRPSPSFTTRLIADLPTTTNTTTNTTYALNARPPKLSTTTATLNTKLNPLTISPTLNSHLDPSLPNTLNAKSSPLTTFTTLNAKSVSATTTTTTTTTTLQSKLNPSTCYSTLNQLNNSRPNSTTYNTLQTNSNPHVTTKINSRPHSPSQGDKGGGGGGRRSVGLRLCGLGSEGLVVEAGQCLRWYLSRHRSQADPLTVISPALCQRDRDRGLRVGRRNPRRFFTGTEEAAVIHAKTVMDLIDDIASSHDSDAVIAADYILQIQVRGVQVKKIQPNK</sequence>
<feature type="compositionally biased region" description="Polar residues" evidence="1">
    <location>
        <begin position="853"/>
        <end position="867"/>
    </location>
</feature>
<gene>
    <name evidence="2" type="ORF">Pmani_012566</name>
</gene>
<feature type="compositionally biased region" description="Low complexity" evidence="1">
    <location>
        <begin position="386"/>
        <end position="408"/>
    </location>
</feature>
<feature type="region of interest" description="Disordered" evidence="1">
    <location>
        <begin position="381"/>
        <end position="417"/>
    </location>
</feature>
<evidence type="ECO:0000313" key="2">
    <source>
        <dbReference type="EMBL" id="KAK4316258.1"/>
    </source>
</evidence>
<feature type="compositionally biased region" description="Low complexity" evidence="1">
    <location>
        <begin position="1112"/>
        <end position="1121"/>
    </location>
</feature>
<feature type="region of interest" description="Disordered" evidence="1">
    <location>
        <begin position="312"/>
        <end position="334"/>
    </location>
</feature>
<feature type="compositionally biased region" description="Low complexity" evidence="1">
    <location>
        <begin position="322"/>
        <end position="334"/>
    </location>
</feature>
<feature type="compositionally biased region" description="Basic and acidic residues" evidence="1">
    <location>
        <begin position="868"/>
        <end position="878"/>
    </location>
</feature>
<feature type="compositionally biased region" description="Polar residues" evidence="1">
    <location>
        <begin position="742"/>
        <end position="757"/>
    </location>
</feature>
<feature type="compositionally biased region" description="Acidic residues" evidence="1">
    <location>
        <begin position="60"/>
        <end position="104"/>
    </location>
</feature>
<feature type="compositionally biased region" description="Polar residues" evidence="1">
    <location>
        <begin position="105"/>
        <end position="116"/>
    </location>
</feature>
<feature type="region of interest" description="Disordered" evidence="1">
    <location>
        <begin position="1137"/>
        <end position="1182"/>
    </location>
</feature>
<feature type="region of interest" description="Disordered" evidence="1">
    <location>
        <begin position="596"/>
        <end position="646"/>
    </location>
</feature>
<evidence type="ECO:0000256" key="1">
    <source>
        <dbReference type="SAM" id="MobiDB-lite"/>
    </source>
</evidence>